<dbReference type="PROSITE" id="PS51160">
    <property type="entry name" value="ACYLPHOSPHATASE_3"/>
    <property type="match status" value="1"/>
</dbReference>
<proteinExistence type="inferred from homology"/>
<evidence type="ECO:0000256" key="3">
    <source>
        <dbReference type="ARBA" id="ARBA00015991"/>
    </source>
</evidence>
<evidence type="ECO:0000259" key="7">
    <source>
        <dbReference type="PROSITE" id="PS51160"/>
    </source>
</evidence>
<dbReference type="InterPro" id="IPR020456">
    <property type="entry name" value="Acylphosphatase"/>
</dbReference>
<name>A0ABX4HP35_9BACI</name>
<dbReference type="Gene3D" id="3.30.70.100">
    <property type="match status" value="1"/>
</dbReference>
<reference evidence="8 9" key="1">
    <citation type="submission" date="2017-08" db="EMBL/GenBank/DDBJ databases">
        <title>Salimicrobium alkalisoli sp. nov., isolated from saline alkaline soil.</title>
        <authorList>
            <person name="Zhang G."/>
            <person name="Xiong Q."/>
        </authorList>
    </citation>
    <scope>NUCLEOTIDE SEQUENCE [LARGE SCALE GENOMIC DNA]</scope>
    <source>
        <strain evidence="8 9">WN024</strain>
    </source>
</reference>
<feature type="active site" evidence="5">
    <location>
        <position position="25"/>
    </location>
</feature>
<evidence type="ECO:0000256" key="5">
    <source>
        <dbReference type="PROSITE-ProRule" id="PRU00520"/>
    </source>
</evidence>
<organism evidence="8 9">
    <name type="scientific">Salimicrobium humidisoli</name>
    <dbReference type="NCBI Taxonomy" id="2029857"/>
    <lineage>
        <taxon>Bacteria</taxon>
        <taxon>Bacillati</taxon>
        <taxon>Bacillota</taxon>
        <taxon>Bacilli</taxon>
        <taxon>Bacillales</taxon>
        <taxon>Bacillaceae</taxon>
        <taxon>Salimicrobium</taxon>
    </lineage>
</organism>
<dbReference type="InterPro" id="IPR001792">
    <property type="entry name" value="Acylphosphatase-like_dom"/>
</dbReference>
<comment type="caution">
    <text evidence="8">The sequence shown here is derived from an EMBL/GenBank/DDBJ whole genome shotgun (WGS) entry which is preliminary data.</text>
</comment>
<dbReference type="EMBL" id="NSGH01000025">
    <property type="protein sequence ID" value="PBB04833.1"/>
    <property type="molecule type" value="Genomic_DNA"/>
</dbReference>
<accession>A0ABX4HP35</accession>
<evidence type="ECO:0000256" key="4">
    <source>
        <dbReference type="ARBA" id="ARBA00047645"/>
    </source>
</evidence>
<evidence type="ECO:0000313" key="9">
    <source>
        <dbReference type="Proteomes" id="UP000217561"/>
    </source>
</evidence>
<evidence type="ECO:0000256" key="1">
    <source>
        <dbReference type="ARBA" id="ARBA00005614"/>
    </source>
</evidence>
<feature type="domain" description="Acylphosphatase-like" evidence="7">
    <location>
        <begin position="10"/>
        <end position="98"/>
    </location>
</feature>
<protein>
    <recommendedName>
        <fullName evidence="3 5">acylphosphatase</fullName>
        <ecNumber evidence="2 5">3.6.1.7</ecNumber>
    </recommendedName>
</protein>
<evidence type="ECO:0000256" key="6">
    <source>
        <dbReference type="RuleBase" id="RU004168"/>
    </source>
</evidence>
<dbReference type="SUPFAM" id="SSF54975">
    <property type="entry name" value="Acylphosphatase/BLUF domain-like"/>
    <property type="match status" value="1"/>
</dbReference>
<feature type="active site" evidence="5">
    <location>
        <position position="43"/>
    </location>
</feature>
<evidence type="ECO:0000313" key="8">
    <source>
        <dbReference type="EMBL" id="PBB04833.1"/>
    </source>
</evidence>
<keyword evidence="5" id="KW-0378">Hydrolase</keyword>
<dbReference type="InterPro" id="IPR017968">
    <property type="entry name" value="Acylphosphatase_CS"/>
</dbReference>
<dbReference type="InterPro" id="IPR036046">
    <property type="entry name" value="Acylphosphatase-like_dom_sf"/>
</dbReference>
<dbReference type="Proteomes" id="UP000217561">
    <property type="component" value="Unassembled WGS sequence"/>
</dbReference>
<dbReference type="Pfam" id="PF00708">
    <property type="entry name" value="Acylphosphatase"/>
    <property type="match status" value="1"/>
</dbReference>
<comment type="similarity">
    <text evidence="1 6">Belongs to the acylphosphatase family.</text>
</comment>
<dbReference type="PROSITE" id="PS00150">
    <property type="entry name" value="ACYLPHOSPHATASE_1"/>
    <property type="match status" value="1"/>
</dbReference>
<sequence length="98" mass="10744">MMKERSERMLKQITVHGRVQGVGFRMSAKQVADRYGITGQVQNKADGTVEIIAQGSEEDMQKFIEEIENGPAPAADVTKTDVTDLDGPGNFQDFEVVG</sequence>
<comment type="catalytic activity">
    <reaction evidence="4 5">
        <text>an acyl phosphate + H2O = a carboxylate + phosphate + H(+)</text>
        <dbReference type="Rhea" id="RHEA:14965"/>
        <dbReference type="ChEBI" id="CHEBI:15377"/>
        <dbReference type="ChEBI" id="CHEBI:15378"/>
        <dbReference type="ChEBI" id="CHEBI:29067"/>
        <dbReference type="ChEBI" id="CHEBI:43474"/>
        <dbReference type="ChEBI" id="CHEBI:59918"/>
        <dbReference type="EC" id="3.6.1.7"/>
    </reaction>
</comment>
<keyword evidence="9" id="KW-1185">Reference proteome</keyword>
<evidence type="ECO:0000256" key="2">
    <source>
        <dbReference type="ARBA" id="ARBA00012150"/>
    </source>
</evidence>
<dbReference type="EC" id="3.6.1.7" evidence="2 5"/>
<gene>
    <name evidence="8" type="ORF">CKW00_12135</name>
</gene>
<dbReference type="PANTHER" id="PTHR47268:SF4">
    <property type="entry name" value="ACYLPHOSPHATASE"/>
    <property type="match status" value="1"/>
</dbReference>
<dbReference type="PANTHER" id="PTHR47268">
    <property type="entry name" value="ACYLPHOSPHATASE"/>
    <property type="match status" value="1"/>
</dbReference>